<proteinExistence type="predicted"/>
<evidence type="ECO:0000313" key="2">
    <source>
        <dbReference type="EMBL" id="RXK47632.1"/>
    </source>
</evidence>
<dbReference type="AlphaFoldDB" id="A0A4Q1BY42"/>
<dbReference type="PANTHER" id="PTHR43031">
    <property type="entry name" value="FAD-DEPENDENT OXIDOREDUCTASE"/>
    <property type="match status" value="1"/>
</dbReference>
<keyword evidence="3" id="KW-1185">Reference proteome</keyword>
<dbReference type="EMBL" id="SDHY01000006">
    <property type="protein sequence ID" value="RXK47632.1"/>
    <property type="molecule type" value="Genomic_DNA"/>
</dbReference>
<sequence>MQELINNPKTSVVDVREVGEYMQGHYEGAINIPLGTIPNQIDKFKSMEGPIIVYCRSGNRSGMAQNILKQMGIPEVYNGGGLHDMLVYSEN</sequence>
<evidence type="ECO:0000259" key="1">
    <source>
        <dbReference type="PROSITE" id="PS50206"/>
    </source>
</evidence>
<reference evidence="2 3" key="1">
    <citation type="submission" date="2019-01" db="EMBL/GenBank/DDBJ databases">
        <title>Cytophagaceae bacterium strain CAR-16.</title>
        <authorList>
            <person name="Chen W.-M."/>
        </authorList>
    </citation>
    <scope>NUCLEOTIDE SEQUENCE [LARGE SCALE GENOMIC DNA]</scope>
    <source>
        <strain evidence="2 3">CAR-16</strain>
    </source>
</reference>
<dbReference type="InterPro" id="IPR001763">
    <property type="entry name" value="Rhodanese-like_dom"/>
</dbReference>
<gene>
    <name evidence="2" type="ORF">ESB04_10365</name>
</gene>
<evidence type="ECO:0000313" key="3">
    <source>
        <dbReference type="Proteomes" id="UP000289455"/>
    </source>
</evidence>
<dbReference type="PROSITE" id="PS50206">
    <property type="entry name" value="RHODANESE_3"/>
    <property type="match status" value="1"/>
</dbReference>
<protein>
    <submittedName>
        <fullName evidence="2">Rhodanese-like domain-containing protein</fullName>
    </submittedName>
</protein>
<accession>A0A4Q1BY42</accession>
<dbReference type="InterPro" id="IPR036873">
    <property type="entry name" value="Rhodanese-like_dom_sf"/>
</dbReference>
<dbReference type="InterPro" id="IPR050229">
    <property type="entry name" value="GlpE_sulfurtransferase"/>
</dbReference>
<name>A0A4Q1BY42_9BACT</name>
<comment type="caution">
    <text evidence="2">The sequence shown here is derived from an EMBL/GenBank/DDBJ whole genome shotgun (WGS) entry which is preliminary data.</text>
</comment>
<dbReference type="OrthoDB" id="9808735at2"/>
<feature type="domain" description="Rhodanese" evidence="1">
    <location>
        <begin position="6"/>
        <end position="88"/>
    </location>
</feature>
<dbReference type="SMART" id="SM00450">
    <property type="entry name" value="RHOD"/>
    <property type="match status" value="1"/>
</dbReference>
<organism evidence="2 3">
    <name type="scientific">Aquirufa rosea</name>
    <dbReference type="NCBI Taxonomy" id="2509241"/>
    <lineage>
        <taxon>Bacteria</taxon>
        <taxon>Pseudomonadati</taxon>
        <taxon>Bacteroidota</taxon>
        <taxon>Cytophagia</taxon>
        <taxon>Cytophagales</taxon>
        <taxon>Flectobacillaceae</taxon>
        <taxon>Aquirufa</taxon>
    </lineage>
</organism>
<dbReference type="PANTHER" id="PTHR43031:SF18">
    <property type="entry name" value="RHODANESE-RELATED SULFURTRANSFERASES"/>
    <property type="match status" value="1"/>
</dbReference>
<dbReference type="Gene3D" id="3.40.250.10">
    <property type="entry name" value="Rhodanese-like domain"/>
    <property type="match status" value="1"/>
</dbReference>
<dbReference type="Pfam" id="PF00581">
    <property type="entry name" value="Rhodanese"/>
    <property type="match status" value="1"/>
</dbReference>
<dbReference type="SUPFAM" id="SSF52821">
    <property type="entry name" value="Rhodanese/Cell cycle control phosphatase"/>
    <property type="match status" value="1"/>
</dbReference>
<dbReference type="Proteomes" id="UP000289455">
    <property type="component" value="Unassembled WGS sequence"/>
</dbReference>
<dbReference type="CDD" id="cd00158">
    <property type="entry name" value="RHOD"/>
    <property type="match status" value="1"/>
</dbReference>